<comment type="caution">
    <text evidence="3">The sequence shown here is derived from an EMBL/GenBank/DDBJ whole genome shotgun (WGS) entry which is preliminary data.</text>
</comment>
<organism evidence="3 4">
    <name type="scientific">Flavobacterium cerinum</name>
    <dbReference type="NCBI Taxonomy" id="2502784"/>
    <lineage>
        <taxon>Bacteria</taxon>
        <taxon>Pseudomonadati</taxon>
        <taxon>Bacteroidota</taxon>
        <taxon>Flavobacteriia</taxon>
        <taxon>Flavobacteriales</taxon>
        <taxon>Flavobacteriaceae</taxon>
        <taxon>Flavobacterium</taxon>
    </lineage>
</organism>
<reference evidence="3 4" key="1">
    <citation type="submission" date="2019-01" db="EMBL/GenBank/DDBJ databases">
        <title>Flavobacterium sp. nov.,isolated from freshwater.</title>
        <authorList>
            <person name="Zhang R."/>
            <person name="Du Z.-J."/>
        </authorList>
    </citation>
    <scope>NUCLEOTIDE SEQUENCE [LARGE SCALE GENOMIC DNA]</scope>
    <source>
        <strain evidence="3 4">1E403</strain>
    </source>
</reference>
<keyword evidence="2" id="KW-1133">Transmembrane helix</keyword>
<proteinExistence type="predicted"/>
<keyword evidence="2" id="KW-0472">Membrane</keyword>
<protein>
    <recommendedName>
        <fullName evidence="5">Lipoprotein</fullName>
    </recommendedName>
</protein>
<evidence type="ECO:0000256" key="1">
    <source>
        <dbReference type="SAM" id="MobiDB-lite"/>
    </source>
</evidence>
<gene>
    <name evidence="3" type="ORF">EPI11_17635</name>
</gene>
<feature type="compositionally biased region" description="Basic and acidic residues" evidence="1">
    <location>
        <begin position="109"/>
        <end position="131"/>
    </location>
</feature>
<evidence type="ECO:0000313" key="3">
    <source>
        <dbReference type="EMBL" id="RWW91864.1"/>
    </source>
</evidence>
<feature type="transmembrane region" description="Helical" evidence="2">
    <location>
        <begin position="157"/>
        <end position="180"/>
    </location>
</feature>
<dbReference type="RefSeq" id="WP_128391316.1">
    <property type="nucleotide sequence ID" value="NZ_SBII01000016.1"/>
</dbReference>
<dbReference type="AlphaFoldDB" id="A0A444GLK3"/>
<dbReference type="Proteomes" id="UP000287527">
    <property type="component" value="Unassembled WGS sequence"/>
</dbReference>
<evidence type="ECO:0008006" key="5">
    <source>
        <dbReference type="Google" id="ProtNLM"/>
    </source>
</evidence>
<name>A0A444GLK3_9FLAO</name>
<accession>A0A444GLK3</accession>
<dbReference type="PROSITE" id="PS51257">
    <property type="entry name" value="PROKAR_LIPOPROTEIN"/>
    <property type="match status" value="1"/>
</dbReference>
<evidence type="ECO:0000313" key="4">
    <source>
        <dbReference type="Proteomes" id="UP000287527"/>
    </source>
</evidence>
<dbReference type="OrthoDB" id="9773494at2"/>
<dbReference type="EMBL" id="SBII01000016">
    <property type="protein sequence ID" value="RWW91864.1"/>
    <property type="molecule type" value="Genomic_DNA"/>
</dbReference>
<feature type="region of interest" description="Disordered" evidence="1">
    <location>
        <begin position="96"/>
        <end position="148"/>
    </location>
</feature>
<evidence type="ECO:0000256" key="2">
    <source>
        <dbReference type="SAM" id="Phobius"/>
    </source>
</evidence>
<keyword evidence="4" id="KW-1185">Reference proteome</keyword>
<feature type="compositionally biased region" description="Polar residues" evidence="1">
    <location>
        <begin position="96"/>
        <end position="108"/>
    </location>
</feature>
<keyword evidence="2" id="KW-0812">Transmembrane</keyword>
<sequence>MKKTIVLLTILFFAIGCKTRQTSKSEQNSNIDVGQVTENADNLTDKSKATVSEAIVQEGIKEVISVVTSNGLKITPIDSDKPVSYEDSDGNKFNVTNGIIESGQSETKTNSKEKHREEKKTEATKQNDIKKSSQGKSEGFIKGSSKTKEKDTKSEPVFAWSVWWLIIPLLIIIIICRVIYNRFKTPLKPL</sequence>